<keyword evidence="1" id="KW-0808">Transferase</keyword>
<dbReference type="OrthoDB" id="8056341at2759"/>
<name>A0A225WUW9_9STRA</name>
<protein>
    <submittedName>
        <fullName evidence="1">Reverse transcriptase</fullName>
    </submittedName>
</protein>
<keyword evidence="1" id="KW-0548">Nucleotidyltransferase</keyword>
<dbReference type="PANTHER" id="PTHR33064">
    <property type="entry name" value="POL PROTEIN"/>
    <property type="match status" value="1"/>
</dbReference>
<evidence type="ECO:0000313" key="2">
    <source>
        <dbReference type="Proteomes" id="UP000198211"/>
    </source>
</evidence>
<sequence length="132" mass="15245">MRLRSINSEDRGSTLYVFEDGEPVNPGKPSVLGRRSYIDDILIPANNWDQLYDRVEVYSKRNLSISLVKRFWGMSKMVYLDHRVSHNGLEVNPRDLSALTDLAFPGSLRAMQSFLGSLNYYSRFIEEYAIYA</sequence>
<keyword evidence="2" id="KW-1185">Reference proteome</keyword>
<dbReference type="SUPFAM" id="SSF56672">
    <property type="entry name" value="DNA/RNA polymerases"/>
    <property type="match status" value="1"/>
</dbReference>
<accession>A0A225WUW9</accession>
<dbReference type="InterPro" id="IPR043502">
    <property type="entry name" value="DNA/RNA_pol_sf"/>
</dbReference>
<comment type="caution">
    <text evidence="1">The sequence shown here is derived from an EMBL/GenBank/DDBJ whole genome shotgun (WGS) entry which is preliminary data.</text>
</comment>
<dbReference type="GO" id="GO:0003964">
    <property type="term" value="F:RNA-directed DNA polymerase activity"/>
    <property type="evidence" value="ECO:0007669"/>
    <property type="project" value="UniProtKB-KW"/>
</dbReference>
<organism evidence="1 2">
    <name type="scientific">Phytophthora megakarya</name>
    <dbReference type="NCBI Taxonomy" id="4795"/>
    <lineage>
        <taxon>Eukaryota</taxon>
        <taxon>Sar</taxon>
        <taxon>Stramenopiles</taxon>
        <taxon>Oomycota</taxon>
        <taxon>Peronosporomycetes</taxon>
        <taxon>Peronosporales</taxon>
        <taxon>Peronosporaceae</taxon>
        <taxon>Phytophthora</taxon>
    </lineage>
</organism>
<dbReference type="Proteomes" id="UP000198211">
    <property type="component" value="Unassembled WGS sequence"/>
</dbReference>
<dbReference type="InterPro" id="IPR051320">
    <property type="entry name" value="Viral_Replic_Matur_Polypro"/>
</dbReference>
<dbReference type="Gene3D" id="3.30.70.270">
    <property type="match status" value="2"/>
</dbReference>
<keyword evidence="1" id="KW-0695">RNA-directed DNA polymerase</keyword>
<proteinExistence type="predicted"/>
<dbReference type="PANTHER" id="PTHR33064:SF37">
    <property type="entry name" value="RIBONUCLEASE H"/>
    <property type="match status" value="1"/>
</dbReference>
<reference evidence="2" key="1">
    <citation type="submission" date="2017-03" db="EMBL/GenBank/DDBJ databases">
        <title>Phytopthora megakarya and P. palmivora, two closely related causual agents of cacao black pod achieved similar genome size and gene model numbers by different mechanisms.</title>
        <authorList>
            <person name="Ali S."/>
            <person name="Shao J."/>
            <person name="Larry D.J."/>
            <person name="Kronmiller B."/>
            <person name="Shen D."/>
            <person name="Strem M.D."/>
            <person name="Melnick R.L."/>
            <person name="Guiltinan M.J."/>
            <person name="Tyler B.M."/>
            <person name="Meinhardt L.W."/>
            <person name="Bailey B.A."/>
        </authorList>
    </citation>
    <scope>NUCLEOTIDE SEQUENCE [LARGE SCALE GENOMIC DNA]</scope>
    <source>
        <strain evidence="2">zdho120</strain>
    </source>
</reference>
<dbReference type="EMBL" id="NBNE01000229">
    <property type="protein sequence ID" value="OWZ21401.1"/>
    <property type="molecule type" value="Genomic_DNA"/>
</dbReference>
<gene>
    <name evidence="1" type="ORF">PHMEG_0004053</name>
</gene>
<evidence type="ECO:0000313" key="1">
    <source>
        <dbReference type="EMBL" id="OWZ21401.1"/>
    </source>
</evidence>
<dbReference type="InterPro" id="IPR043128">
    <property type="entry name" value="Rev_trsase/Diguanyl_cyclase"/>
</dbReference>
<dbReference type="AlphaFoldDB" id="A0A225WUW9"/>